<feature type="region of interest" description="Disordered" evidence="1">
    <location>
        <begin position="133"/>
        <end position="165"/>
    </location>
</feature>
<keyword evidence="4" id="KW-1185">Reference proteome</keyword>
<organism evidence="3 4">
    <name type="scientific">Cyclotella atomus</name>
    <dbReference type="NCBI Taxonomy" id="382360"/>
    <lineage>
        <taxon>Eukaryota</taxon>
        <taxon>Sar</taxon>
        <taxon>Stramenopiles</taxon>
        <taxon>Ochrophyta</taxon>
        <taxon>Bacillariophyta</taxon>
        <taxon>Coscinodiscophyceae</taxon>
        <taxon>Thalassiosirophycidae</taxon>
        <taxon>Stephanodiscales</taxon>
        <taxon>Stephanodiscaceae</taxon>
        <taxon>Cyclotella</taxon>
    </lineage>
</organism>
<feature type="compositionally biased region" description="Basic residues" evidence="1">
    <location>
        <begin position="49"/>
        <end position="58"/>
    </location>
</feature>
<dbReference type="Proteomes" id="UP001530400">
    <property type="component" value="Unassembled WGS sequence"/>
</dbReference>
<evidence type="ECO:0000256" key="2">
    <source>
        <dbReference type="SAM" id="SignalP"/>
    </source>
</evidence>
<evidence type="ECO:0000313" key="3">
    <source>
        <dbReference type="EMBL" id="KAL3787918.1"/>
    </source>
</evidence>
<feature type="region of interest" description="Disordered" evidence="1">
    <location>
        <begin position="49"/>
        <end position="76"/>
    </location>
</feature>
<keyword evidence="2" id="KW-0732">Signal</keyword>
<dbReference type="EMBL" id="JALLPJ020000591">
    <property type="protein sequence ID" value="KAL3787918.1"/>
    <property type="molecule type" value="Genomic_DNA"/>
</dbReference>
<feature type="chain" id="PRO_5044775009" evidence="2">
    <location>
        <begin position="23"/>
        <end position="643"/>
    </location>
</feature>
<sequence>MTSVGGLLFSTAALAATLSTQAFTTPSSHHIFKPSFTQSNSQLFNRAERRKAKKKKSRTSLLDVDEEDDDTAATPSGRTITKSELILLGGGEAGYDYEVGESKIPIAKTTSKDIKPKPSKFDQELSGKRIQEDGILGESVTSPASVSDMPLEPGQRQPDVSTVTTDPETGIARIQQGKYVMDKVTGKAVVLSSLGAEYRLAQMFPGVPDEIRSRYRFDWNTVTVEEMVSQLKEVCTVPLKSSDGKEWTGIPPHPMVSNPAVDFVLANRDYLGHRMKKTLGRLKLRAQSQFKKEEALEYRKLWKHFMLLEDHISAPFRQMMLNAEGKIGPNFGNLDVSSYCGGELYERTASYLVLKSMVAHWEKKYQDAMRLEEIPDENFMAQLYTGDPKRYLPDPPIIFRLNEVSRIVIMAQKMCKAFVDTSELFDDLPAEVKFIESALSIQGGTALRQYTLEEFCPANNIDPASLREGLKRLYQQMFNMQIDPYGDLTMTLWNLCVATSVGTDDARDPYEDYIANVKGNDYNSNPGFFQTYTFDHDKNSLVRFLDGSKTIDGASATNPNEVARQVKAEAMELFGFNFGGGSGRGDPTDGVKQEEPKAYKVPEDRAIGRPHMMGWLDLLAEDEELGVKEDTFEADKWEEVKKS</sequence>
<reference evidence="3 4" key="1">
    <citation type="submission" date="2024-10" db="EMBL/GenBank/DDBJ databases">
        <title>Updated reference genomes for cyclostephanoid diatoms.</title>
        <authorList>
            <person name="Roberts W.R."/>
            <person name="Alverson A.J."/>
        </authorList>
    </citation>
    <scope>NUCLEOTIDE SEQUENCE [LARGE SCALE GENOMIC DNA]</scope>
    <source>
        <strain evidence="3 4">AJA010-31</strain>
    </source>
</reference>
<evidence type="ECO:0000256" key="1">
    <source>
        <dbReference type="SAM" id="MobiDB-lite"/>
    </source>
</evidence>
<feature type="signal peptide" evidence="2">
    <location>
        <begin position="1"/>
        <end position="22"/>
    </location>
</feature>
<comment type="caution">
    <text evidence="3">The sequence shown here is derived from an EMBL/GenBank/DDBJ whole genome shotgun (WGS) entry which is preliminary data.</text>
</comment>
<protein>
    <submittedName>
        <fullName evidence="3">Uncharacterized protein</fullName>
    </submittedName>
</protein>
<dbReference type="AlphaFoldDB" id="A0ABD3PIS8"/>
<name>A0ABD3PIS8_9STRA</name>
<evidence type="ECO:0000313" key="4">
    <source>
        <dbReference type="Proteomes" id="UP001530400"/>
    </source>
</evidence>
<gene>
    <name evidence="3" type="ORF">ACHAWO_001067</name>
</gene>
<proteinExistence type="predicted"/>
<accession>A0ABD3PIS8</accession>